<dbReference type="NCBIfam" id="NF042926">
    <property type="entry name" value="capsid_Caudo_1"/>
    <property type="match status" value="1"/>
</dbReference>
<dbReference type="AlphaFoldDB" id="M3TIA0"/>
<dbReference type="InterPro" id="IPR049995">
    <property type="entry name" value="Capsid_mycobact-type"/>
</dbReference>
<protein>
    <recommendedName>
        <fullName evidence="3">Major capsid protein</fullName>
    </recommendedName>
</protein>
<organism evidence="1 2">
    <name type="scientific">Gordonia malaquae NBRC 108250</name>
    <dbReference type="NCBI Taxonomy" id="1223542"/>
    <lineage>
        <taxon>Bacteria</taxon>
        <taxon>Bacillati</taxon>
        <taxon>Actinomycetota</taxon>
        <taxon>Actinomycetes</taxon>
        <taxon>Mycobacteriales</taxon>
        <taxon>Gordoniaceae</taxon>
        <taxon>Gordonia</taxon>
    </lineage>
</organism>
<name>M3TIA0_GORML</name>
<dbReference type="Pfam" id="PF25209">
    <property type="entry name" value="Phage_capsid_4"/>
    <property type="match status" value="1"/>
</dbReference>
<dbReference type="OrthoDB" id="4367863at2"/>
<dbReference type="Proteomes" id="UP000035009">
    <property type="component" value="Unassembled WGS sequence"/>
</dbReference>
<reference evidence="1 2" key="1">
    <citation type="submission" date="2013-02" db="EMBL/GenBank/DDBJ databases">
        <title>Whole genome shotgun sequence of Gordonia malaquae NBRC 108250.</title>
        <authorList>
            <person name="Yoshida I."/>
            <person name="Hosoyama A."/>
            <person name="Tsuchikane K."/>
            <person name="Ando Y."/>
            <person name="Baba S."/>
            <person name="Ohji S."/>
            <person name="Hamada M."/>
            <person name="Tamura T."/>
            <person name="Yamazoe A."/>
            <person name="Yamazaki S."/>
            <person name="Fujita N."/>
        </authorList>
    </citation>
    <scope>NUCLEOTIDE SEQUENCE [LARGE SCALE GENOMIC DNA]</scope>
    <source>
        <strain evidence="1 2">NBRC 108250</strain>
    </source>
</reference>
<accession>M3TIA0</accession>
<gene>
    <name evidence="1" type="ORF">GM1_030_00600</name>
</gene>
<comment type="caution">
    <text evidence="1">The sequence shown here is derived from an EMBL/GenBank/DDBJ whole genome shotgun (WGS) entry which is preliminary data.</text>
</comment>
<evidence type="ECO:0000313" key="1">
    <source>
        <dbReference type="EMBL" id="GAC81231.1"/>
    </source>
</evidence>
<evidence type="ECO:0008006" key="3">
    <source>
        <dbReference type="Google" id="ProtNLM"/>
    </source>
</evidence>
<keyword evidence="2" id="KW-1185">Reference proteome</keyword>
<proteinExistence type="predicted"/>
<dbReference type="EMBL" id="BAOP01000030">
    <property type="protein sequence ID" value="GAC81231.1"/>
    <property type="molecule type" value="Genomic_DNA"/>
</dbReference>
<sequence length="302" mass="33093">MSNAIQYPLAAPTLTGNDITVDLMLKEPTRITRYLSDLTLKGYFADRIFANGGGTSGGAVVFDQLTKNDLFVKGDRDVQQVAPGAEFPIVDFERQKPRTAQVEKFGGKFFVTDEARDRNDNNQIQVGTQRLANTIQRKIHARALGVLNAEMALLGASAQTYVGKNWGAVVTSGASQTSAQGWPAADLAAVQLIADEAELGVQFSLWIVNPVQKSAFQTVYGNQWKDVLSNWGVDMIASNQVEAGTAWVVAERQVGEQRLEKPLSTETWREQETERTWVQSSVRPVFVVTNPFSVVKVTGLQG</sequence>
<dbReference type="RefSeq" id="WP_008380830.1">
    <property type="nucleotide sequence ID" value="NZ_BAOP01000030.1"/>
</dbReference>
<dbReference type="eggNOG" id="ENOG502ZA8G">
    <property type="taxonomic scope" value="Bacteria"/>
</dbReference>
<evidence type="ECO:0000313" key="2">
    <source>
        <dbReference type="Proteomes" id="UP000035009"/>
    </source>
</evidence>
<dbReference type="STRING" id="410332.SAMN04488550_4129"/>